<dbReference type="EMBL" id="JAFEJA010000002">
    <property type="protein sequence ID" value="MBM9623915.1"/>
    <property type="molecule type" value="Genomic_DNA"/>
</dbReference>
<dbReference type="RefSeq" id="WP_205377980.1">
    <property type="nucleotide sequence ID" value="NZ_JAFEJA010000002.1"/>
</dbReference>
<keyword evidence="2" id="KW-1185">Reference proteome</keyword>
<sequence>MTSPFRRRSYQATLMSVLSWLRLTKDRQVLAAANWREGRFVAGDFHAAPQPGALQPSALRRAVALIDDNAGRPIPLADIAAAAGTTTRAT</sequence>
<dbReference type="Proteomes" id="UP000664109">
    <property type="component" value="Unassembled WGS sequence"/>
</dbReference>
<evidence type="ECO:0000313" key="2">
    <source>
        <dbReference type="Proteomes" id="UP000664109"/>
    </source>
</evidence>
<reference evidence="1 2" key="1">
    <citation type="journal article" date="2016" name="Arch. Microbiol.">
        <title>Streptomyces zhihengii sp. nov., isolated from rhizospheric soil of Psammosilene tunicoides.</title>
        <authorList>
            <person name="Huang M.J."/>
            <person name="Fei J.J."/>
            <person name="Salam N."/>
            <person name="Kim C.J."/>
            <person name="Hozzein W.N."/>
            <person name="Xiao M."/>
            <person name="Huang H.Q."/>
            <person name="Li W.J."/>
        </authorList>
    </citation>
    <scope>NUCLEOTIDE SEQUENCE [LARGE SCALE GENOMIC DNA]</scope>
    <source>
        <strain evidence="1 2">YIM T102</strain>
    </source>
</reference>
<comment type="caution">
    <text evidence="1">The sequence shown here is derived from an EMBL/GenBank/DDBJ whole genome shotgun (WGS) entry which is preliminary data.</text>
</comment>
<evidence type="ECO:0000313" key="1">
    <source>
        <dbReference type="EMBL" id="MBM9623915.1"/>
    </source>
</evidence>
<protein>
    <submittedName>
        <fullName evidence="1">Uncharacterized protein</fullName>
    </submittedName>
</protein>
<gene>
    <name evidence="1" type="ORF">JE024_35605</name>
</gene>
<organism evidence="1 2">
    <name type="scientific">Streptomyces zhihengii</name>
    <dbReference type="NCBI Taxonomy" id="1818004"/>
    <lineage>
        <taxon>Bacteria</taxon>
        <taxon>Bacillati</taxon>
        <taxon>Actinomycetota</taxon>
        <taxon>Actinomycetes</taxon>
        <taxon>Kitasatosporales</taxon>
        <taxon>Streptomycetaceae</taxon>
        <taxon>Streptomyces</taxon>
    </lineage>
</organism>
<name>A0ABS2V256_9ACTN</name>
<accession>A0ABS2V256</accession>
<proteinExistence type="predicted"/>